<keyword evidence="2" id="KW-1185">Reference proteome</keyword>
<dbReference type="GeneID" id="66106338"/>
<comment type="caution">
    <text evidence="1">The sequence shown here is derived from an EMBL/GenBank/DDBJ whole genome shotgun (WGS) entry which is preliminary data.</text>
</comment>
<organism evidence="1 2">
    <name type="scientific">Guyanagaster necrorhizus</name>
    <dbReference type="NCBI Taxonomy" id="856835"/>
    <lineage>
        <taxon>Eukaryota</taxon>
        <taxon>Fungi</taxon>
        <taxon>Dikarya</taxon>
        <taxon>Basidiomycota</taxon>
        <taxon>Agaricomycotina</taxon>
        <taxon>Agaricomycetes</taxon>
        <taxon>Agaricomycetidae</taxon>
        <taxon>Agaricales</taxon>
        <taxon>Marasmiineae</taxon>
        <taxon>Physalacriaceae</taxon>
        <taxon>Guyanagaster</taxon>
    </lineage>
</organism>
<accession>A0A9P7VZK1</accession>
<sequence length="285" mass="32061">MKASYIFFGDHQVNPTDIQRYSIPWTNLDRKLLGKTWRIWGWSKQQVYDTLNPLREYTMRGLDDMFLNEGIASNFPCYNVTKGNPYLVVSGSNQVSRTIPVAEFDNRTGLEPLTTVWTDKWFTESTASLTLTRGPSISLQWSGSEKEFNITVPAGETLEILRTELTINSQSIYALKYGLNEGNNTPQNPGAVIVTSGDIYNGNNYWAYFVNTYLNSPGSDMQFVGLSQSSTFSHEFVVNGDSQKASNSVVEFVKPTIIIKREDGKKTALQYTFPIPSDTPTEGHK</sequence>
<evidence type="ECO:0000313" key="2">
    <source>
        <dbReference type="Proteomes" id="UP000812287"/>
    </source>
</evidence>
<gene>
    <name evidence="1" type="ORF">BT62DRAFT_917447</name>
</gene>
<evidence type="ECO:0000313" key="1">
    <source>
        <dbReference type="EMBL" id="KAG7449867.1"/>
    </source>
</evidence>
<name>A0A9P7VZK1_9AGAR</name>
<dbReference type="AlphaFoldDB" id="A0A9P7VZK1"/>
<proteinExistence type="predicted"/>
<dbReference type="OrthoDB" id="3031013at2759"/>
<dbReference type="Proteomes" id="UP000812287">
    <property type="component" value="Unassembled WGS sequence"/>
</dbReference>
<protein>
    <submittedName>
        <fullName evidence="1">Uncharacterized protein</fullName>
    </submittedName>
</protein>
<reference evidence="1" key="1">
    <citation type="submission" date="2020-11" db="EMBL/GenBank/DDBJ databases">
        <title>Adaptations for nitrogen fixation in a non-lichenized fungal sporocarp promotes dispersal by wood-feeding termites.</title>
        <authorList>
            <consortium name="DOE Joint Genome Institute"/>
            <person name="Koch R.A."/>
            <person name="Yoon G."/>
            <person name="Arayal U."/>
            <person name="Lail K."/>
            <person name="Amirebrahimi M."/>
            <person name="Labutti K."/>
            <person name="Lipzen A."/>
            <person name="Riley R."/>
            <person name="Barry K."/>
            <person name="Henrissat B."/>
            <person name="Grigoriev I.V."/>
            <person name="Herr J.R."/>
            <person name="Aime M.C."/>
        </authorList>
    </citation>
    <scope>NUCLEOTIDE SEQUENCE</scope>
    <source>
        <strain evidence="1">MCA 3950</strain>
    </source>
</reference>
<dbReference type="EMBL" id="MU250527">
    <property type="protein sequence ID" value="KAG7449867.1"/>
    <property type="molecule type" value="Genomic_DNA"/>
</dbReference>
<dbReference type="RefSeq" id="XP_043043367.1">
    <property type="nucleotide sequence ID" value="XM_043184041.1"/>
</dbReference>